<dbReference type="RefSeq" id="WP_076758293.1">
    <property type="nucleotide sequence ID" value="NZ_JARMMH010000014.1"/>
</dbReference>
<proteinExistence type="predicted"/>
<feature type="transmembrane region" description="Helical" evidence="1">
    <location>
        <begin position="184"/>
        <end position="205"/>
    </location>
</feature>
<name>A0A1R1QV62_9BACI</name>
<dbReference type="EMBL" id="MTJL01000006">
    <property type="protein sequence ID" value="OMI08535.1"/>
    <property type="molecule type" value="Genomic_DNA"/>
</dbReference>
<keyword evidence="1" id="KW-0472">Membrane</keyword>
<feature type="transmembrane region" description="Helical" evidence="1">
    <location>
        <begin position="57"/>
        <end position="77"/>
    </location>
</feature>
<sequence length="243" mass="27819">MLKLKERATYKNLPDNIQSHLTASISRETKWGMACFIVLMLDILCLFPLLANEIKCFTFAAVPVAIVMNIWMIIMNVKNITSYHHKLKYVRFMGVSLSAISYCQLIVSQKLMFAAFGFHVPLIILSLFIYAAVIFLAIRYYLVVFPDDKRNKRSASSWAVGFFMICPAAGYIISHIALHFSESVVNLFISIVYLLMACLFSYTGIKIIHKYFFIKANQDIIGQNIRLYTAIKLEGDVIRETQK</sequence>
<keyword evidence="1" id="KW-1133">Transmembrane helix</keyword>
<comment type="caution">
    <text evidence="2">The sequence shown here is derived from an EMBL/GenBank/DDBJ whole genome shotgun (WGS) entry which is preliminary data.</text>
</comment>
<evidence type="ECO:0000313" key="3">
    <source>
        <dbReference type="Proteomes" id="UP000187367"/>
    </source>
</evidence>
<feature type="transmembrane region" description="Helical" evidence="1">
    <location>
        <begin position="158"/>
        <end position="178"/>
    </location>
</feature>
<accession>A0A1R1S3I4</accession>
<protein>
    <submittedName>
        <fullName evidence="2">Uncharacterized protein</fullName>
    </submittedName>
</protein>
<feature type="transmembrane region" description="Helical" evidence="1">
    <location>
        <begin position="113"/>
        <end position="138"/>
    </location>
</feature>
<keyword evidence="1" id="KW-0812">Transmembrane</keyword>
<reference evidence="2 3" key="1">
    <citation type="submission" date="2017-01" db="EMBL/GenBank/DDBJ databases">
        <title>Bacillus phylogenomics.</title>
        <authorList>
            <person name="Dunlap C."/>
        </authorList>
    </citation>
    <scope>NUCLEOTIDE SEQUENCE [LARGE SCALE GENOMIC DNA]</scope>
    <source>
        <strain evidence="2 3">NRRL B-41282</strain>
    </source>
</reference>
<feature type="transmembrane region" description="Helical" evidence="1">
    <location>
        <begin position="31"/>
        <end position="51"/>
    </location>
</feature>
<dbReference type="AlphaFoldDB" id="A0A1R1QV62"/>
<evidence type="ECO:0000313" key="2">
    <source>
        <dbReference type="EMBL" id="OMI08535.1"/>
    </source>
</evidence>
<feature type="transmembrane region" description="Helical" evidence="1">
    <location>
        <begin position="89"/>
        <end position="107"/>
    </location>
</feature>
<evidence type="ECO:0000256" key="1">
    <source>
        <dbReference type="SAM" id="Phobius"/>
    </source>
</evidence>
<accession>A0A1R1QV62</accession>
<organism evidence="2 3">
    <name type="scientific">Bacillus swezeyi</name>
    <dbReference type="NCBI Taxonomy" id="1925020"/>
    <lineage>
        <taxon>Bacteria</taxon>
        <taxon>Bacillati</taxon>
        <taxon>Bacillota</taxon>
        <taxon>Bacilli</taxon>
        <taxon>Bacillales</taxon>
        <taxon>Bacillaceae</taxon>
        <taxon>Bacillus</taxon>
    </lineage>
</organism>
<dbReference type="Proteomes" id="UP000187367">
    <property type="component" value="Unassembled WGS sequence"/>
</dbReference>
<dbReference type="OrthoDB" id="2847560at2"/>
<keyword evidence="3" id="KW-1185">Reference proteome</keyword>
<gene>
    <name evidence="2" type="ORF">BW143_04190</name>
</gene>